<dbReference type="Pfam" id="PF05721">
    <property type="entry name" value="PhyH"/>
    <property type="match status" value="1"/>
</dbReference>
<evidence type="ECO:0000313" key="11">
    <source>
        <dbReference type="EMBL" id="GFG57560.1"/>
    </source>
</evidence>
<evidence type="ECO:0000313" key="12">
    <source>
        <dbReference type="Proteomes" id="UP000465241"/>
    </source>
</evidence>
<dbReference type="RefSeq" id="WP_193488706.1">
    <property type="nucleotide sequence ID" value="NZ_BAAAMC010000012.1"/>
</dbReference>
<dbReference type="PANTHER" id="PTHR20883:SF48">
    <property type="entry name" value="ECTOINE DIOXYGENASE"/>
    <property type="match status" value="1"/>
</dbReference>
<protein>
    <recommendedName>
        <fullName evidence="10">Ectoine hydroxylase</fullName>
        <ecNumber evidence="10">1.14.11.55</ecNumber>
    </recommendedName>
</protein>
<dbReference type="SUPFAM" id="SSF51197">
    <property type="entry name" value="Clavaminate synthase-like"/>
    <property type="match status" value="1"/>
</dbReference>
<comment type="function">
    <text evidence="2">Involved in the biosynthesis of 5-hydroxyectoine, called compatible solute, which helps organisms to survive extreme osmotic stress by acting as a highly soluble organic osmolyte. Catalyzes the 2-oxoglutarate-dependent selective hydroxylation of L-ectoine to yield (4S,5S)-5-hydroxyectoine.</text>
</comment>
<evidence type="ECO:0000256" key="5">
    <source>
        <dbReference type="ARBA" id="ARBA00022723"/>
    </source>
</evidence>
<comment type="cofactor">
    <cofactor evidence="1">
        <name>Fe(2+)</name>
        <dbReference type="ChEBI" id="CHEBI:29033"/>
    </cofactor>
</comment>
<gene>
    <name evidence="11" type="primary">thpD</name>
    <name evidence="11" type="ORF">MMUR_16960</name>
</gene>
<keyword evidence="6" id="KW-0223">Dioxygenase</keyword>
<evidence type="ECO:0000256" key="10">
    <source>
        <dbReference type="NCBIfam" id="TIGR02408"/>
    </source>
</evidence>
<evidence type="ECO:0000256" key="6">
    <source>
        <dbReference type="ARBA" id="ARBA00022964"/>
    </source>
</evidence>
<sequence length="300" mass="32668">MSAPSVAPLRDTYPTRLDHAAQPIARIEPTVWATEFSGPLDAGALETMDRRGYLLRPSTVGPDWIPPLTQELERIGSALGDDPRIIREPGGSVRSIFQPHVLSEVIEEVLGLDTVLPVARQLLGSDVYLHQARINVMPGFVGTGFYWHSDFETWHAEDGMPSMRAVSCSISLSDNFPYNGALMVMPGSHRTFYPCVGQTPADNHRNSLVKQELGVPDRATLTEAATRFGIDQAVGTAGTGLWFDSNLMHGSGSNITPFPRSNVFLVFNSVENQLGRPYAAASPRPEYLAAREVQPLGSGL</sequence>
<evidence type="ECO:0000256" key="2">
    <source>
        <dbReference type="ARBA" id="ARBA00004063"/>
    </source>
</evidence>
<evidence type="ECO:0000256" key="7">
    <source>
        <dbReference type="ARBA" id="ARBA00023002"/>
    </source>
</evidence>
<comment type="subunit">
    <text evidence="4">Homodimer.</text>
</comment>
<evidence type="ECO:0000256" key="9">
    <source>
        <dbReference type="ARBA" id="ARBA00049228"/>
    </source>
</evidence>
<evidence type="ECO:0000256" key="4">
    <source>
        <dbReference type="ARBA" id="ARBA00011738"/>
    </source>
</evidence>
<comment type="catalytic activity">
    <reaction evidence="9">
        <text>L-ectoine + 2-oxoglutarate + O2 = 5-hydroxyectoine + succinate + CO2</text>
        <dbReference type="Rhea" id="RHEA:45740"/>
        <dbReference type="ChEBI" id="CHEBI:15379"/>
        <dbReference type="ChEBI" id="CHEBI:16526"/>
        <dbReference type="ChEBI" id="CHEBI:16810"/>
        <dbReference type="ChEBI" id="CHEBI:30031"/>
        <dbReference type="ChEBI" id="CHEBI:58515"/>
        <dbReference type="ChEBI" id="CHEBI:85413"/>
        <dbReference type="EC" id="1.14.11.55"/>
    </reaction>
</comment>
<evidence type="ECO:0000256" key="3">
    <source>
        <dbReference type="ARBA" id="ARBA00007851"/>
    </source>
</evidence>
<dbReference type="Proteomes" id="UP000465241">
    <property type="component" value="Unassembled WGS sequence"/>
</dbReference>
<dbReference type="InterPro" id="IPR012774">
    <property type="entry name" value="EctD"/>
</dbReference>
<dbReference type="PANTHER" id="PTHR20883">
    <property type="entry name" value="PHYTANOYL-COA DIOXYGENASE DOMAIN CONTAINING 1"/>
    <property type="match status" value="1"/>
</dbReference>
<dbReference type="Gene3D" id="2.60.120.620">
    <property type="entry name" value="q2cbj1_9rhob like domain"/>
    <property type="match status" value="1"/>
</dbReference>
<reference evidence="11 12" key="1">
    <citation type="journal article" date="2019" name="Emerg. Microbes Infect.">
        <title>Comprehensive subspecies identification of 175 nontuberculous mycobacteria species based on 7547 genomic profiles.</title>
        <authorList>
            <person name="Matsumoto Y."/>
            <person name="Kinjo T."/>
            <person name="Motooka D."/>
            <person name="Nabeya D."/>
            <person name="Jung N."/>
            <person name="Uechi K."/>
            <person name="Horii T."/>
            <person name="Iida T."/>
            <person name="Fujita J."/>
            <person name="Nakamura S."/>
        </authorList>
    </citation>
    <scope>NUCLEOTIDE SEQUENCE [LARGE SCALE GENOMIC DNA]</scope>
    <source>
        <strain evidence="11 12">JCM 13392</strain>
    </source>
</reference>
<dbReference type="EMBL" id="BLKT01000003">
    <property type="protein sequence ID" value="GFG57560.1"/>
    <property type="molecule type" value="Genomic_DNA"/>
</dbReference>
<keyword evidence="12" id="KW-1185">Reference proteome</keyword>
<dbReference type="GO" id="GO:0016706">
    <property type="term" value="F:2-oxoglutarate-dependent dioxygenase activity"/>
    <property type="evidence" value="ECO:0007669"/>
    <property type="project" value="InterPro"/>
</dbReference>
<name>A0A7I9WJQ5_9MYCO</name>
<dbReference type="EC" id="1.14.11.55" evidence="10"/>
<keyword evidence="5" id="KW-0479">Metal-binding</keyword>
<keyword evidence="7" id="KW-0560">Oxidoreductase</keyword>
<organism evidence="11 12">
    <name type="scientific">Mycolicibacterium murale</name>
    <dbReference type="NCBI Taxonomy" id="182220"/>
    <lineage>
        <taxon>Bacteria</taxon>
        <taxon>Bacillati</taxon>
        <taxon>Actinomycetota</taxon>
        <taxon>Actinomycetes</taxon>
        <taxon>Mycobacteriales</taxon>
        <taxon>Mycobacteriaceae</taxon>
        <taxon>Mycolicibacterium</taxon>
    </lineage>
</organism>
<evidence type="ECO:0000256" key="1">
    <source>
        <dbReference type="ARBA" id="ARBA00001954"/>
    </source>
</evidence>
<dbReference type="AlphaFoldDB" id="A0A7I9WJQ5"/>
<comment type="caution">
    <text evidence="11">The sequence shown here is derived from an EMBL/GenBank/DDBJ whole genome shotgun (WGS) entry which is preliminary data.</text>
</comment>
<evidence type="ECO:0000256" key="8">
    <source>
        <dbReference type="ARBA" id="ARBA00023004"/>
    </source>
</evidence>
<dbReference type="InterPro" id="IPR008775">
    <property type="entry name" value="Phytyl_CoA_dOase-like"/>
</dbReference>
<dbReference type="NCBIfam" id="TIGR02408">
    <property type="entry name" value="ectoine_ThpD"/>
    <property type="match status" value="1"/>
</dbReference>
<keyword evidence="8" id="KW-0408">Iron</keyword>
<accession>A0A7I9WJQ5</accession>
<dbReference type="GO" id="GO:0005506">
    <property type="term" value="F:iron ion binding"/>
    <property type="evidence" value="ECO:0007669"/>
    <property type="project" value="UniProtKB-ARBA"/>
</dbReference>
<comment type="similarity">
    <text evidence="3">Belongs to the PhyH family. EctD subfamily.</text>
</comment>
<proteinExistence type="inferred from homology"/>